<dbReference type="OrthoDB" id="361102at2759"/>
<feature type="region of interest" description="Disordered" evidence="1">
    <location>
        <begin position="256"/>
        <end position="408"/>
    </location>
</feature>
<dbReference type="AlphaFoldDB" id="A0A163ESC6"/>
<proteinExistence type="predicted"/>
<dbReference type="InterPro" id="IPR002853">
    <property type="entry name" value="TFIIE_asu"/>
</dbReference>
<dbReference type="PANTHER" id="PTHR13097:SF7">
    <property type="entry name" value="GENERAL TRANSCRIPTION FACTOR IIE SUBUNIT 1"/>
    <property type="match status" value="1"/>
</dbReference>
<feature type="compositionally biased region" description="Polar residues" evidence="1">
    <location>
        <begin position="273"/>
        <end position="289"/>
    </location>
</feature>
<accession>A0A163ESC6</accession>
<dbReference type="GO" id="GO:0005673">
    <property type="term" value="C:transcription factor TFIIE complex"/>
    <property type="evidence" value="ECO:0007669"/>
    <property type="project" value="TreeGrafter"/>
</dbReference>
<dbReference type="Pfam" id="PF02002">
    <property type="entry name" value="TFIIE_alpha"/>
    <property type="match status" value="1"/>
</dbReference>
<evidence type="ECO:0000313" key="3">
    <source>
        <dbReference type="Proteomes" id="UP000076837"/>
    </source>
</evidence>
<dbReference type="EMBL" id="JYNV01000180">
    <property type="protein sequence ID" value="KZM23884.1"/>
    <property type="molecule type" value="Genomic_DNA"/>
</dbReference>
<comment type="caution">
    <text evidence="2">The sequence shown here is derived from an EMBL/GenBank/DDBJ whole genome shotgun (WGS) entry which is preliminary data.</text>
</comment>
<dbReference type="InterPro" id="IPR024550">
    <property type="entry name" value="TFIIEa/SarR/Rpc3_HTH_dom"/>
</dbReference>
<name>A0A163ESC6_DIDRA</name>
<keyword evidence="3" id="KW-1185">Reference proteome</keyword>
<evidence type="ECO:0000313" key="2">
    <source>
        <dbReference type="EMBL" id="KZM23884.1"/>
    </source>
</evidence>
<reference evidence="2 3" key="1">
    <citation type="journal article" date="2016" name="Sci. Rep.">
        <title>Draft genome sequencing and secretome analysis of fungal phytopathogen Ascochyta rabiei provides insight into the necrotrophic effector repertoire.</title>
        <authorList>
            <person name="Verma S."/>
            <person name="Gazara R.K."/>
            <person name="Nizam S."/>
            <person name="Parween S."/>
            <person name="Chattopadhyay D."/>
            <person name="Verma P.K."/>
        </authorList>
    </citation>
    <scope>NUCLEOTIDE SEQUENCE [LARGE SCALE GENOMIC DNA]</scope>
    <source>
        <strain evidence="2 3">ArDII</strain>
    </source>
</reference>
<dbReference type="PROSITE" id="PS51344">
    <property type="entry name" value="HTH_TFE_IIE"/>
    <property type="match status" value="1"/>
</dbReference>
<dbReference type="InterPro" id="IPR039997">
    <property type="entry name" value="TFE"/>
</dbReference>
<dbReference type="PANTHER" id="PTHR13097">
    <property type="entry name" value="TRANSCRIPTION INITIATION FACTOR IIE, ALPHA SUBUNIT"/>
    <property type="match status" value="1"/>
</dbReference>
<organism evidence="2 3">
    <name type="scientific">Didymella rabiei</name>
    <name type="common">Chickpea ascochyta blight fungus</name>
    <name type="synonym">Mycosphaerella rabiei</name>
    <dbReference type="NCBI Taxonomy" id="5454"/>
    <lineage>
        <taxon>Eukaryota</taxon>
        <taxon>Fungi</taxon>
        <taxon>Dikarya</taxon>
        <taxon>Ascomycota</taxon>
        <taxon>Pezizomycotina</taxon>
        <taxon>Dothideomycetes</taxon>
        <taxon>Pleosporomycetidae</taxon>
        <taxon>Pleosporales</taxon>
        <taxon>Pleosporineae</taxon>
        <taxon>Didymellaceae</taxon>
        <taxon>Ascochyta</taxon>
    </lineage>
</organism>
<protein>
    <submittedName>
        <fullName evidence="2">Sequence-specific DNA binding</fullName>
    </submittedName>
</protein>
<sequence length="408" mass="45558">MGKDPLETAKQLVKMVVRMFYETEHIVILDALCYHGALHVSDMVLILDAGKNSKYVGKLVGRLKEAGLCTTYTEQVKRDGATKLSNREWYYIDYRRAIDSTKYRIHKMHERINKDAKPTTEKAELSCKRCKSQYTMMDVLDNADPMGRASGFLCMKCSFPLDEIDEGNQHDADDTPARFNKHFKPLLDMMKIIDELKIPLIEGKDAVDTKIELPRDKIIDPGTKLEVVDMNYTRPTAVKGLAAEREKINVQIASTAEENEKQQAADRARQEKIASQNQLPSWHTESTVIKDTGGTVSGVKQESNGASGTTIKTEQADGITTTQNLDDVFAQIEAERRKKEQEEDDDEDEDDDDDEFEDVAVGTPSELPGAKRVKVETSAAPTPSNVATPADSNGNGGEESEEDEFEDV</sequence>
<dbReference type="Proteomes" id="UP000076837">
    <property type="component" value="Unassembled WGS sequence"/>
</dbReference>
<feature type="compositionally biased region" description="Basic and acidic residues" evidence="1">
    <location>
        <begin position="258"/>
        <end position="272"/>
    </location>
</feature>
<feature type="compositionally biased region" description="Acidic residues" evidence="1">
    <location>
        <begin position="398"/>
        <end position="408"/>
    </location>
</feature>
<feature type="compositionally biased region" description="Polar residues" evidence="1">
    <location>
        <begin position="298"/>
        <end position="325"/>
    </location>
</feature>
<dbReference type="STRING" id="5454.A0A163ESC6"/>
<evidence type="ECO:0000256" key="1">
    <source>
        <dbReference type="SAM" id="MobiDB-lite"/>
    </source>
</evidence>
<dbReference type="SMART" id="SM00531">
    <property type="entry name" value="TFIIE"/>
    <property type="match status" value="1"/>
</dbReference>
<gene>
    <name evidence="2" type="ORF">ST47_g4967</name>
</gene>
<dbReference type="GO" id="GO:0006367">
    <property type="term" value="P:transcription initiation at RNA polymerase II promoter"/>
    <property type="evidence" value="ECO:0007669"/>
    <property type="project" value="InterPro"/>
</dbReference>
<dbReference type="InterPro" id="IPR017919">
    <property type="entry name" value="TFIIE/TFIIEa_HTH"/>
</dbReference>
<feature type="compositionally biased region" description="Acidic residues" evidence="1">
    <location>
        <begin position="342"/>
        <end position="358"/>
    </location>
</feature>